<accession>A0A2N5W667</accession>
<protein>
    <submittedName>
        <fullName evidence="1">Uncharacterized protein</fullName>
    </submittedName>
</protein>
<organism evidence="1 2">
    <name type="scientific">Puccinia coronata f. sp. avenae</name>
    <dbReference type="NCBI Taxonomy" id="200324"/>
    <lineage>
        <taxon>Eukaryota</taxon>
        <taxon>Fungi</taxon>
        <taxon>Dikarya</taxon>
        <taxon>Basidiomycota</taxon>
        <taxon>Pucciniomycotina</taxon>
        <taxon>Pucciniomycetes</taxon>
        <taxon>Pucciniales</taxon>
        <taxon>Pucciniaceae</taxon>
        <taxon>Puccinia</taxon>
    </lineage>
</organism>
<evidence type="ECO:0000313" key="2">
    <source>
        <dbReference type="Proteomes" id="UP000235388"/>
    </source>
</evidence>
<sequence>MGSPPHGQDAHYTASKQMLLAGVRIPSGEPGRPAAARAGAYPVPACAIHPECQLSGGGEAVRSGSVAVLVLRNLLLTVGNALALLVKTLDHQGHPQRVMAMEHNAKLMSLPAG</sequence>
<dbReference type="Proteomes" id="UP000235388">
    <property type="component" value="Unassembled WGS sequence"/>
</dbReference>
<evidence type="ECO:0000313" key="1">
    <source>
        <dbReference type="EMBL" id="PLW57735.1"/>
    </source>
</evidence>
<reference evidence="1 2" key="1">
    <citation type="submission" date="2017-11" db="EMBL/GenBank/DDBJ databases">
        <title>De novo assembly and phasing of dikaryotic genomes from two isolates of Puccinia coronata f. sp. avenae, the causal agent of oat crown rust.</title>
        <authorList>
            <person name="Miller M.E."/>
            <person name="Zhang Y."/>
            <person name="Omidvar V."/>
            <person name="Sperschneider J."/>
            <person name="Schwessinger B."/>
            <person name="Raley C."/>
            <person name="Palmer J.M."/>
            <person name="Garnica D."/>
            <person name="Upadhyaya N."/>
            <person name="Rathjen J."/>
            <person name="Taylor J.M."/>
            <person name="Park R.F."/>
            <person name="Dodds P.N."/>
            <person name="Hirsch C.D."/>
            <person name="Kianian S.F."/>
            <person name="Figueroa M."/>
        </authorList>
    </citation>
    <scope>NUCLEOTIDE SEQUENCE [LARGE SCALE GENOMIC DNA]</scope>
    <source>
        <strain evidence="1">12NC29</strain>
    </source>
</reference>
<dbReference type="EMBL" id="PGCJ01000008">
    <property type="protein sequence ID" value="PLW57735.1"/>
    <property type="molecule type" value="Genomic_DNA"/>
</dbReference>
<name>A0A2N5W667_9BASI</name>
<gene>
    <name evidence="1" type="ORF">PCANC_01406</name>
</gene>
<dbReference type="AlphaFoldDB" id="A0A2N5W667"/>
<comment type="caution">
    <text evidence="1">The sequence shown here is derived from an EMBL/GenBank/DDBJ whole genome shotgun (WGS) entry which is preliminary data.</text>
</comment>
<proteinExistence type="predicted"/>
<keyword evidence="2" id="KW-1185">Reference proteome</keyword>